<organism evidence="5 6">
    <name type="scientific">Trinickia fusca</name>
    <dbReference type="NCBI Taxonomy" id="2419777"/>
    <lineage>
        <taxon>Bacteria</taxon>
        <taxon>Pseudomonadati</taxon>
        <taxon>Pseudomonadota</taxon>
        <taxon>Betaproteobacteria</taxon>
        <taxon>Burkholderiales</taxon>
        <taxon>Burkholderiaceae</taxon>
        <taxon>Trinickia</taxon>
    </lineage>
</organism>
<dbReference type="InterPro" id="IPR011704">
    <property type="entry name" value="ATPase_dyneun-rel_AAA"/>
</dbReference>
<keyword evidence="3" id="KW-0067">ATP-binding</keyword>
<dbReference type="Gene3D" id="3.40.50.300">
    <property type="entry name" value="P-loop containing nucleotide triphosphate hydrolases"/>
    <property type="match status" value="1"/>
</dbReference>
<dbReference type="InterPro" id="IPR003593">
    <property type="entry name" value="AAA+_ATPase"/>
</dbReference>
<dbReference type="PANTHER" id="PTHR48103:SF2">
    <property type="entry name" value="MIDASIN"/>
    <property type="match status" value="1"/>
</dbReference>
<keyword evidence="2" id="KW-0547">Nucleotide-binding</keyword>
<dbReference type="EMBL" id="RBZV01000002">
    <property type="protein sequence ID" value="RKP51001.1"/>
    <property type="molecule type" value="Genomic_DNA"/>
</dbReference>
<gene>
    <name evidence="5" type="ORF">D7S89_08085</name>
</gene>
<dbReference type="AlphaFoldDB" id="A0A494XMN8"/>
<evidence type="ECO:0000256" key="3">
    <source>
        <dbReference type="ARBA" id="ARBA00022840"/>
    </source>
</evidence>
<dbReference type="GO" id="GO:0000027">
    <property type="term" value="P:ribosomal large subunit assembly"/>
    <property type="evidence" value="ECO:0007669"/>
    <property type="project" value="TreeGrafter"/>
</dbReference>
<comment type="similarity">
    <text evidence="1">Belongs to the CbbQ/NirQ/NorQ/GpvN family.</text>
</comment>
<evidence type="ECO:0000259" key="4">
    <source>
        <dbReference type="SMART" id="SM00382"/>
    </source>
</evidence>
<keyword evidence="6" id="KW-1185">Reference proteome</keyword>
<dbReference type="SMART" id="SM00382">
    <property type="entry name" value="AAA"/>
    <property type="match status" value="1"/>
</dbReference>
<dbReference type="GO" id="GO:0005524">
    <property type="term" value="F:ATP binding"/>
    <property type="evidence" value="ECO:0007669"/>
    <property type="project" value="UniProtKB-KW"/>
</dbReference>
<proteinExistence type="inferred from homology"/>
<evidence type="ECO:0000256" key="2">
    <source>
        <dbReference type="ARBA" id="ARBA00022741"/>
    </source>
</evidence>
<dbReference type="GO" id="GO:0030687">
    <property type="term" value="C:preribosome, large subunit precursor"/>
    <property type="evidence" value="ECO:0007669"/>
    <property type="project" value="TreeGrafter"/>
</dbReference>
<dbReference type="Pfam" id="PF07728">
    <property type="entry name" value="AAA_5"/>
    <property type="match status" value="1"/>
</dbReference>
<evidence type="ECO:0000256" key="1">
    <source>
        <dbReference type="ARBA" id="ARBA00009417"/>
    </source>
</evidence>
<dbReference type="OrthoDB" id="9808317at2"/>
<dbReference type="Pfam" id="PF08406">
    <property type="entry name" value="CbbQ_C"/>
    <property type="match status" value="1"/>
</dbReference>
<sequence>MNSPEITESDSLGFYRRSTEAGEQWWRVTIGDRPQTYRIEQGIGDTPGDIDLVVDAENLRAKLKKWHREGFVLDAHAPLREQTADARVAFMGELARVAANYRAAKRDNGERSDGGDSPLPDTVRIGTIELACGAGHALVPRINPAYLFSPRFDDIVEDILENKRVMLIGHTGAGKTSFIEQVAARARYGVLRSNMNGQTTAGDFVGFWTVKGGETIWVDGVLPTAMREGLWLIVDEIDFAEPSILAALTAVLEPQGRLVLKEKGHEIVEPHPDFRLFATANAVGAMSRFRHLYQGANLMNEAFLDRWRVYRIDYLSPDEEADVLVRTLAPHMTRPLADTLASIAAECRAAFMREDLSSAFSTRRLIDWAELMLRTGDPERAAEPAIYAKVAPEDAAFIRAIVRHHIAPSS</sequence>
<dbReference type="InterPro" id="IPR013615">
    <property type="entry name" value="CbbQ_C"/>
</dbReference>
<dbReference type="RefSeq" id="WP_121277085.1">
    <property type="nucleotide sequence ID" value="NZ_RBZV01000002.1"/>
</dbReference>
<dbReference type="Proteomes" id="UP000280434">
    <property type="component" value="Unassembled WGS sequence"/>
</dbReference>
<evidence type="ECO:0000313" key="6">
    <source>
        <dbReference type="Proteomes" id="UP000280434"/>
    </source>
</evidence>
<dbReference type="SUPFAM" id="SSF52540">
    <property type="entry name" value="P-loop containing nucleoside triphosphate hydrolases"/>
    <property type="match status" value="1"/>
</dbReference>
<feature type="domain" description="AAA+ ATPase" evidence="4">
    <location>
        <begin position="161"/>
        <end position="313"/>
    </location>
</feature>
<comment type="caution">
    <text evidence="5">The sequence shown here is derived from an EMBL/GenBank/DDBJ whole genome shotgun (WGS) entry which is preliminary data.</text>
</comment>
<dbReference type="InterPro" id="IPR027417">
    <property type="entry name" value="P-loop_NTPase"/>
</dbReference>
<name>A0A494XMN8_9BURK</name>
<evidence type="ECO:0000313" key="5">
    <source>
        <dbReference type="EMBL" id="RKP51001.1"/>
    </source>
</evidence>
<reference evidence="5 6" key="1">
    <citation type="submission" date="2018-10" db="EMBL/GenBank/DDBJ databases">
        <title>Paraburkholderia sp. 7MK8-2, isolated from soil.</title>
        <authorList>
            <person name="Gao Z.-H."/>
            <person name="Qiu L.-H."/>
        </authorList>
    </citation>
    <scope>NUCLEOTIDE SEQUENCE [LARGE SCALE GENOMIC DNA]</scope>
    <source>
        <strain evidence="5 6">7MK8-2</strain>
    </source>
</reference>
<dbReference type="GO" id="GO:0016887">
    <property type="term" value="F:ATP hydrolysis activity"/>
    <property type="evidence" value="ECO:0007669"/>
    <property type="project" value="InterPro"/>
</dbReference>
<dbReference type="PANTHER" id="PTHR48103">
    <property type="entry name" value="MIDASIN-RELATED"/>
    <property type="match status" value="1"/>
</dbReference>
<accession>A0A494XMN8</accession>
<protein>
    <submittedName>
        <fullName evidence="5">AAA family ATPase</fullName>
    </submittedName>
</protein>